<protein>
    <submittedName>
        <fullName evidence="1">GPI-anchored surface protein, putative</fullName>
    </submittedName>
</protein>
<dbReference type="VEuPathDB" id="TriTrypDB:BSAL_39290"/>
<sequence>MFFFFFLKPPLRTQLLYLAESHLLCHQTRLSKAIHDALVADCPLLPRLRAPSCSLTLSLVFSAS</sequence>
<evidence type="ECO:0000313" key="1">
    <source>
        <dbReference type="EMBL" id="CUG92773.1"/>
    </source>
</evidence>
<name>A0A0S4JS24_BODSA</name>
<evidence type="ECO:0000313" key="2">
    <source>
        <dbReference type="Proteomes" id="UP000051952"/>
    </source>
</evidence>
<gene>
    <name evidence="1" type="ORF">BSAL_39290</name>
</gene>
<organism evidence="1 2">
    <name type="scientific">Bodo saltans</name>
    <name type="common">Flagellated protozoan</name>
    <dbReference type="NCBI Taxonomy" id="75058"/>
    <lineage>
        <taxon>Eukaryota</taxon>
        <taxon>Discoba</taxon>
        <taxon>Euglenozoa</taxon>
        <taxon>Kinetoplastea</taxon>
        <taxon>Metakinetoplastina</taxon>
        <taxon>Eubodonida</taxon>
        <taxon>Bodonidae</taxon>
        <taxon>Bodo</taxon>
    </lineage>
</organism>
<dbReference type="EMBL" id="CYKH01002083">
    <property type="protein sequence ID" value="CUG92773.1"/>
    <property type="molecule type" value="Genomic_DNA"/>
</dbReference>
<accession>A0A0S4JS24</accession>
<keyword evidence="2" id="KW-1185">Reference proteome</keyword>
<proteinExistence type="predicted"/>
<dbReference type="AlphaFoldDB" id="A0A0S4JS24"/>
<reference evidence="2" key="1">
    <citation type="submission" date="2015-09" db="EMBL/GenBank/DDBJ databases">
        <authorList>
            <consortium name="Pathogen Informatics"/>
        </authorList>
    </citation>
    <scope>NUCLEOTIDE SEQUENCE [LARGE SCALE GENOMIC DNA]</scope>
    <source>
        <strain evidence="2">Lake Konstanz</strain>
    </source>
</reference>
<dbReference type="Proteomes" id="UP000051952">
    <property type="component" value="Unassembled WGS sequence"/>
</dbReference>